<proteinExistence type="predicted"/>
<dbReference type="CDD" id="cd00130">
    <property type="entry name" value="PAS"/>
    <property type="match status" value="3"/>
</dbReference>
<dbReference type="SUPFAM" id="SSF55785">
    <property type="entry name" value="PYP-like sensor domain (PAS domain)"/>
    <property type="match status" value="4"/>
</dbReference>
<keyword evidence="13" id="KW-1185">Reference proteome</keyword>
<gene>
    <name evidence="12" type="ORF">ACFPOC_02425</name>
</gene>
<dbReference type="Gene3D" id="2.10.70.100">
    <property type="match status" value="1"/>
</dbReference>
<evidence type="ECO:0000259" key="8">
    <source>
        <dbReference type="PROSITE" id="PS50109"/>
    </source>
</evidence>
<feature type="domain" description="PAC" evidence="11">
    <location>
        <begin position="474"/>
        <end position="526"/>
    </location>
</feature>
<feature type="domain" description="Histidine kinase" evidence="8">
    <location>
        <begin position="713"/>
        <end position="943"/>
    </location>
</feature>
<name>A0ABW0S8L9_9RHOB</name>
<protein>
    <recommendedName>
        <fullName evidence="2">histidine kinase</fullName>
        <ecNumber evidence="2">2.7.13.3</ecNumber>
    </recommendedName>
</protein>
<dbReference type="PRINTS" id="PR00344">
    <property type="entry name" value="BCTRLSENSOR"/>
</dbReference>
<dbReference type="Gene3D" id="3.40.50.2300">
    <property type="match status" value="1"/>
</dbReference>
<accession>A0ABW0S8L9</accession>
<dbReference type="InterPro" id="IPR000014">
    <property type="entry name" value="PAS"/>
</dbReference>
<feature type="domain" description="PAC" evidence="11">
    <location>
        <begin position="224"/>
        <end position="277"/>
    </location>
</feature>
<dbReference type="PROSITE" id="PS50110">
    <property type="entry name" value="RESPONSE_REGULATORY"/>
    <property type="match status" value="1"/>
</dbReference>
<dbReference type="SMART" id="SM00086">
    <property type="entry name" value="PAC"/>
    <property type="match status" value="4"/>
</dbReference>
<dbReference type="Pfam" id="PF02518">
    <property type="entry name" value="HATPase_c"/>
    <property type="match status" value="1"/>
</dbReference>
<feature type="coiled-coil region" evidence="7">
    <location>
        <begin position="129"/>
        <end position="156"/>
    </location>
</feature>
<evidence type="ECO:0000256" key="3">
    <source>
        <dbReference type="ARBA" id="ARBA00022553"/>
    </source>
</evidence>
<evidence type="ECO:0000259" key="10">
    <source>
        <dbReference type="PROSITE" id="PS50112"/>
    </source>
</evidence>
<dbReference type="SMART" id="SM00448">
    <property type="entry name" value="REC"/>
    <property type="match status" value="1"/>
</dbReference>
<evidence type="ECO:0000259" key="9">
    <source>
        <dbReference type="PROSITE" id="PS50110"/>
    </source>
</evidence>
<dbReference type="Gene3D" id="3.30.565.10">
    <property type="entry name" value="Histidine kinase-like ATPase, C-terminal domain"/>
    <property type="match status" value="1"/>
</dbReference>
<dbReference type="SMART" id="SM00387">
    <property type="entry name" value="HATPase_c"/>
    <property type="match status" value="1"/>
</dbReference>
<evidence type="ECO:0000256" key="2">
    <source>
        <dbReference type="ARBA" id="ARBA00012438"/>
    </source>
</evidence>
<dbReference type="PROSITE" id="PS50113">
    <property type="entry name" value="PAC"/>
    <property type="match status" value="3"/>
</dbReference>
<dbReference type="PROSITE" id="PS50109">
    <property type="entry name" value="HIS_KIN"/>
    <property type="match status" value="1"/>
</dbReference>
<evidence type="ECO:0000256" key="4">
    <source>
        <dbReference type="ARBA" id="ARBA00022679"/>
    </source>
</evidence>
<evidence type="ECO:0000313" key="13">
    <source>
        <dbReference type="Proteomes" id="UP001596056"/>
    </source>
</evidence>
<keyword evidence="4" id="KW-0808">Transferase</keyword>
<dbReference type="InterPro" id="IPR013655">
    <property type="entry name" value="PAS_fold_3"/>
</dbReference>
<dbReference type="SMART" id="SM00091">
    <property type="entry name" value="PAS"/>
    <property type="match status" value="3"/>
</dbReference>
<dbReference type="InterPro" id="IPR011006">
    <property type="entry name" value="CheY-like_superfamily"/>
</dbReference>
<keyword evidence="3" id="KW-0597">Phosphoprotein</keyword>
<evidence type="ECO:0000256" key="5">
    <source>
        <dbReference type="ARBA" id="ARBA00022777"/>
    </source>
</evidence>
<dbReference type="CDD" id="cd00156">
    <property type="entry name" value="REC"/>
    <property type="match status" value="1"/>
</dbReference>
<dbReference type="RefSeq" id="WP_209837545.1">
    <property type="nucleotide sequence ID" value="NZ_JAGGJP010000002.1"/>
</dbReference>
<evidence type="ECO:0000259" key="11">
    <source>
        <dbReference type="PROSITE" id="PS50113"/>
    </source>
</evidence>
<dbReference type="SUPFAM" id="SSF55874">
    <property type="entry name" value="ATPase domain of HSP90 chaperone/DNA topoisomerase II/histidine kinase"/>
    <property type="match status" value="1"/>
</dbReference>
<dbReference type="Pfam" id="PF00072">
    <property type="entry name" value="Response_reg"/>
    <property type="match status" value="1"/>
</dbReference>
<feature type="domain" description="PAS" evidence="10">
    <location>
        <begin position="271"/>
        <end position="343"/>
    </location>
</feature>
<dbReference type="EMBL" id="JBHSNA010000002">
    <property type="protein sequence ID" value="MFC5565270.1"/>
    <property type="molecule type" value="Genomic_DNA"/>
</dbReference>
<dbReference type="SUPFAM" id="SSF52172">
    <property type="entry name" value="CheY-like"/>
    <property type="match status" value="1"/>
</dbReference>
<dbReference type="Proteomes" id="UP001596056">
    <property type="component" value="Unassembled WGS sequence"/>
</dbReference>
<dbReference type="PANTHER" id="PTHR43304:SF1">
    <property type="entry name" value="PAC DOMAIN-CONTAINING PROTEIN"/>
    <property type="match status" value="1"/>
</dbReference>
<feature type="domain" description="Response regulatory" evidence="9">
    <location>
        <begin position="4"/>
        <end position="119"/>
    </location>
</feature>
<dbReference type="InterPro" id="IPR000700">
    <property type="entry name" value="PAS-assoc_C"/>
</dbReference>
<comment type="caution">
    <text evidence="12">The sequence shown here is derived from an EMBL/GenBank/DDBJ whole genome shotgun (WGS) entry which is preliminary data.</text>
</comment>
<dbReference type="InterPro" id="IPR036890">
    <property type="entry name" value="HATPase_C_sf"/>
</dbReference>
<dbReference type="InterPro" id="IPR005467">
    <property type="entry name" value="His_kinase_dom"/>
</dbReference>
<dbReference type="Gene3D" id="3.30.450.20">
    <property type="entry name" value="PAS domain"/>
    <property type="match status" value="4"/>
</dbReference>
<dbReference type="PANTHER" id="PTHR43304">
    <property type="entry name" value="PHYTOCHROME-LIKE PROTEIN CPH1"/>
    <property type="match status" value="1"/>
</dbReference>
<dbReference type="Gene3D" id="1.10.287.130">
    <property type="match status" value="1"/>
</dbReference>
<dbReference type="InterPro" id="IPR003661">
    <property type="entry name" value="HisK_dim/P_dom"/>
</dbReference>
<evidence type="ECO:0000256" key="6">
    <source>
        <dbReference type="PROSITE-ProRule" id="PRU00169"/>
    </source>
</evidence>
<sequence length="946" mass="101889">MTLDVLIVDGRPESRRALAACLPAGARAREAATGAAALAETRRRGPDCLLVAQDLPDMAGLDLVRALRDGAGEPAQAVVLVAEPDGEAEAVAAMREGAGDYIDRRRCDPHTLRRSIRVARDRLALVRSRAQALAALRASEERLRRREAELSRAHRLGRSGGHEVDLRGGRFHARRSPEYLEIHGLPPEAWDEPHEAWLARVHPDDRARVERAFLDAVAAARAEYAIDYRIVRPGDGQVRWVSVLAEIERDAAGRPLRLFGTHTDVTERKLSEERLRLALEAVGGIVYDWDLTTGEVVRSGPVRAMLGFDPAEAPPRAEWWQDRVHPDDLPRVRAEAAAALARGRERLTCEYRLRHRDGRWLDLADHASILYGPGGPVRAIGSTVDITARTRAEAELRASERRFRAVFENAAVGVGCVDLRTMRCLDVNEALCQMLGRSRAELMSRPWPEITHPDDLEPDLSLFRRMGRGEIDRYAVEKRYLREDGGTLWARVAVSLVRDADGRPAFEIAVIEDVTERRAAEAALRASEARFRRVVDSNILPFALGGPDGRIHYVNDAFVALTGHGRDSFAGGSVGAKSVGSGPLGWDDLTPPEFRGLDAARRAELARDGAAAPYEKEIVTRDGRRVPVLVALTPAGGAAGEQAAVVVDLSAQKAAEAALARSNEALEAMVAERTRALRATAEELAAEMARREAAQAGLLRAQKLEALGQITGGIAHDFGNVLAAVLGSYRLIGRRTVDEGVRDILRQGTAAAERGHAMVRQLGLVARSEPLDPVRVDPRRLVPQVEALARHALGAGIALACEVELACEVDDDAWPVRADAHLLEVALLNLVVNAREAMPGGGRLRLTVANRPAGMGPAGMGPAGMGLAGDAVAFEVIDTGTGMAPEVLDRAVEPFFTTKGPGRGAGLGLAVVHGFAERSGGALRLRSAPGAGTTATILLPRADGEP</sequence>
<comment type="caution">
    <text evidence="6">Lacks conserved residue(s) required for the propagation of feature annotation.</text>
</comment>
<dbReference type="InterPro" id="IPR036097">
    <property type="entry name" value="HisK_dim/P_sf"/>
</dbReference>
<evidence type="ECO:0000313" key="12">
    <source>
        <dbReference type="EMBL" id="MFC5565270.1"/>
    </source>
</evidence>
<dbReference type="PROSITE" id="PS50112">
    <property type="entry name" value="PAS"/>
    <property type="match status" value="3"/>
</dbReference>
<dbReference type="NCBIfam" id="TIGR00229">
    <property type="entry name" value="sensory_box"/>
    <property type="match status" value="4"/>
</dbReference>
<feature type="domain" description="PAS" evidence="10">
    <location>
        <begin position="399"/>
        <end position="470"/>
    </location>
</feature>
<dbReference type="Pfam" id="PF08447">
    <property type="entry name" value="PAS_3"/>
    <property type="match status" value="2"/>
</dbReference>
<dbReference type="EC" id="2.7.13.3" evidence="2"/>
<organism evidence="12 13">
    <name type="scientific">Rubellimicrobium aerolatum</name>
    <dbReference type="NCBI Taxonomy" id="490979"/>
    <lineage>
        <taxon>Bacteria</taxon>
        <taxon>Pseudomonadati</taxon>
        <taxon>Pseudomonadota</taxon>
        <taxon>Alphaproteobacteria</taxon>
        <taxon>Rhodobacterales</taxon>
        <taxon>Roseobacteraceae</taxon>
        <taxon>Rubellimicrobium</taxon>
    </lineage>
</organism>
<reference evidence="13" key="1">
    <citation type="journal article" date="2019" name="Int. J. Syst. Evol. Microbiol.">
        <title>The Global Catalogue of Microorganisms (GCM) 10K type strain sequencing project: providing services to taxonomists for standard genome sequencing and annotation.</title>
        <authorList>
            <consortium name="The Broad Institute Genomics Platform"/>
            <consortium name="The Broad Institute Genome Sequencing Center for Infectious Disease"/>
            <person name="Wu L."/>
            <person name="Ma J."/>
        </authorList>
    </citation>
    <scope>NUCLEOTIDE SEQUENCE [LARGE SCALE GENOMIC DNA]</scope>
    <source>
        <strain evidence="13">KACC 11588</strain>
    </source>
</reference>
<dbReference type="InterPro" id="IPR001789">
    <property type="entry name" value="Sig_transdc_resp-reg_receiver"/>
</dbReference>
<evidence type="ECO:0000256" key="1">
    <source>
        <dbReference type="ARBA" id="ARBA00000085"/>
    </source>
</evidence>
<evidence type="ECO:0000256" key="7">
    <source>
        <dbReference type="SAM" id="Coils"/>
    </source>
</evidence>
<dbReference type="InterPro" id="IPR001610">
    <property type="entry name" value="PAC"/>
</dbReference>
<feature type="domain" description="PAS" evidence="10">
    <location>
        <begin position="527"/>
        <end position="571"/>
    </location>
</feature>
<dbReference type="CDD" id="cd00082">
    <property type="entry name" value="HisKA"/>
    <property type="match status" value="1"/>
</dbReference>
<keyword evidence="5" id="KW-0418">Kinase</keyword>
<dbReference type="SUPFAM" id="SSF47384">
    <property type="entry name" value="Homodimeric domain of signal transducing histidine kinase"/>
    <property type="match status" value="1"/>
</dbReference>
<dbReference type="InterPro" id="IPR035965">
    <property type="entry name" value="PAS-like_dom_sf"/>
</dbReference>
<keyword evidence="7" id="KW-0175">Coiled coil</keyword>
<dbReference type="InterPro" id="IPR003594">
    <property type="entry name" value="HATPase_dom"/>
</dbReference>
<feature type="domain" description="PAC" evidence="11">
    <location>
        <begin position="347"/>
        <end position="398"/>
    </location>
</feature>
<dbReference type="Pfam" id="PF13426">
    <property type="entry name" value="PAS_9"/>
    <property type="match status" value="2"/>
</dbReference>
<comment type="catalytic activity">
    <reaction evidence="1">
        <text>ATP + protein L-histidine = ADP + protein N-phospho-L-histidine.</text>
        <dbReference type="EC" id="2.7.13.3"/>
    </reaction>
</comment>
<dbReference type="InterPro" id="IPR052162">
    <property type="entry name" value="Sensor_kinase/Photoreceptor"/>
</dbReference>
<dbReference type="InterPro" id="IPR004358">
    <property type="entry name" value="Sig_transdc_His_kin-like_C"/>
</dbReference>